<dbReference type="Proteomes" id="UP000061839">
    <property type="component" value="Chromosome"/>
</dbReference>
<dbReference type="GO" id="GO:0003700">
    <property type="term" value="F:DNA-binding transcription factor activity"/>
    <property type="evidence" value="ECO:0007669"/>
    <property type="project" value="TreeGrafter"/>
</dbReference>
<evidence type="ECO:0000313" key="6">
    <source>
        <dbReference type="EMBL" id="AJT41800.1"/>
    </source>
</evidence>
<dbReference type="AlphaFoldDB" id="A0A0D4C067"/>
<keyword evidence="7" id="KW-1185">Reference proteome</keyword>
<evidence type="ECO:0000313" key="7">
    <source>
        <dbReference type="Proteomes" id="UP000061839"/>
    </source>
</evidence>
<accession>A0A0D4C067</accession>
<dbReference type="KEGG" id="ari:UM93_10205"/>
<feature type="domain" description="HTH tetR-type" evidence="5">
    <location>
        <begin position="5"/>
        <end position="65"/>
    </location>
</feature>
<evidence type="ECO:0000256" key="1">
    <source>
        <dbReference type="ARBA" id="ARBA00023015"/>
    </source>
</evidence>
<dbReference type="Pfam" id="PF00440">
    <property type="entry name" value="TetR_N"/>
    <property type="match status" value="1"/>
</dbReference>
<name>A0A0D4C067_9MICC</name>
<dbReference type="InterPro" id="IPR050109">
    <property type="entry name" value="HTH-type_TetR-like_transc_reg"/>
</dbReference>
<reference evidence="6 7" key="1">
    <citation type="journal article" date="2015" name="Genome Announc.">
        <title>Complete Genome Sequencing of Protease-Producing Novel Arthrobacter sp. Strain IHBB 11108 Using PacBio Single-Molecule Real-Time Sequencing Technology.</title>
        <authorList>
            <person name="Kiran S."/>
            <person name="Swarnkar M.K."/>
            <person name="Pal M."/>
            <person name="Thakur R."/>
            <person name="Tewari R."/>
            <person name="Singh A.K."/>
            <person name="Gulati A."/>
        </authorList>
    </citation>
    <scope>NUCLEOTIDE SEQUENCE [LARGE SCALE GENOMIC DNA]</scope>
    <source>
        <strain evidence="6 7">IHBB 11108</strain>
    </source>
</reference>
<dbReference type="InterPro" id="IPR001647">
    <property type="entry name" value="HTH_TetR"/>
</dbReference>
<organism evidence="6 7">
    <name type="scientific">Psychromicrobium lacuslunae</name>
    <dbReference type="NCBI Taxonomy" id="1618207"/>
    <lineage>
        <taxon>Bacteria</taxon>
        <taxon>Bacillati</taxon>
        <taxon>Actinomycetota</taxon>
        <taxon>Actinomycetes</taxon>
        <taxon>Micrococcales</taxon>
        <taxon>Micrococcaceae</taxon>
        <taxon>Psychromicrobium</taxon>
    </lineage>
</organism>
<evidence type="ECO:0000256" key="4">
    <source>
        <dbReference type="PROSITE-ProRule" id="PRU00335"/>
    </source>
</evidence>
<dbReference type="Gene3D" id="1.10.357.10">
    <property type="entry name" value="Tetracycline Repressor, domain 2"/>
    <property type="match status" value="1"/>
</dbReference>
<proteinExistence type="predicted"/>
<feature type="DNA-binding region" description="H-T-H motif" evidence="4">
    <location>
        <begin position="28"/>
        <end position="47"/>
    </location>
</feature>
<keyword evidence="1" id="KW-0805">Transcription regulation</keyword>
<dbReference type="InterPro" id="IPR009057">
    <property type="entry name" value="Homeodomain-like_sf"/>
</dbReference>
<keyword evidence="2 4" id="KW-0238">DNA-binding</keyword>
<evidence type="ECO:0000259" key="5">
    <source>
        <dbReference type="PROSITE" id="PS50977"/>
    </source>
</evidence>
<keyword evidence="3" id="KW-0804">Transcription</keyword>
<dbReference type="InterPro" id="IPR041479">
    <property type="entry name" value="TetR_CgmR_C"/>
</dbReference>
<dbReference type="PANTHER" id="PTHR30055:SF234">
    <property type="entry name" value="HTH-TYPE TRANSCRIPTIONAL REGULATOR BETI"/>
    <property type="match status" value="1"/>
</dbReference>
<dbReference type="PANTHER" id="PTHR30055">
    <property type="entry name" value="HTH-TYPE TRANSCRIPTIONAL REGULATOR RUTR"/>
    <property type="match status" value="1"/>
</dbReference>
<dbReference type="GO" id="GO:0000976">
    <property type="term" value="F:transcription cis-regulatory region binding"/>
    <property type="evidence" value="ECO:0007669"/>
    <property type="project" value="TreeGrafter"/>
</dbReference>
<dbReference type="HOGENOM" id="CLU_091687_2_2_11"/>
<sequence>MPRTSTAKDRILRAFEALLLSDGERAATLEAVAAEAGVSKGGLLYHFGSREALGEGLIERLERLAEADLSLMAEAPEGAAKYYIRTSGQTDSELDRTIVAALRLAQGQEERVRTVFAGIQLRWFELIKQEVADPAIAQTIILIGDGMYYNASLHGQGLGIANTAYPEGLESLQRVVERIKGLAAG</sequence>
<dbReference type="PATRIC" id="fig|1618207.4.peg.2072"/>
<dbReference type="STRING" id="1618207.UM93_10205"/>
<dbReference type="PROSITE" id="PS50977">
    <property type="entry name" value="HTH_TETR_2"/>
    <property type="match status" value="1"/>
</dbReference>
<evidence type="ECO:0000256" key="3">
    <source>
        <dbReference type="ARBA" id="ARBA00023163"/>
    </source>
</evidence>
<dbReference type="PRINTS" id="PR00455">
    <property type="entry name" value="HTHTETR"/>
</dbReference>
<dbReference type="Pfam" id="PF17937">
    <property type="entry name" value="TetR_C_28"/>
    <property type="match status" value="1"/>
</dbReference>
<dbReference type="EMBL" id="CP011005">
    <property type="protein sequence ID" value="AJT41800.1"/>
    <property type="molecule type" value="Genomic_DNA"/>
</dbReference>
<dbReference type="OrthoDB" id="9806334at2"/>
<evidence type="ECO:0000256" key="2">
    <source>
        <dbReference type="ARBA" id="ARBA00023125"/>
    </source>
</evidence>
<dbReference type="SUPFAM" id="SSF46689">
    <property type="entry name" value="Homeodomain-like"/>
    <property type="match status" value="1"/>
</dbReference>
<protein>
    <submittedName>
        <fullName evidence="6">TetR family transcriptional regulator</fullName>
    </submittedName>
</protein>
<gene>
    <name evidence="6" type="ORF">UM93_10205</name>
</gene>
<dbReference type="RefSeq" id="WP_045075403.1">
    <property type="nucleotide sequence ID" value="NZ_CP011005.1"/>
</dbReference>